<accession>A0A177EPZ5</accession>
<dbReference type="Proteomes" id="UP000077002">
    <property type="component" value="Unassembled WGS sequence"/>
</dbReference>
<evidence type="ECO:0000313" key="3">
    <source>
        <dbReference type="Proteomes" id="UP000077002"/>
    </source>
</evidence>
<protein>
    <recommendedName>
        <fullName evidence="4">HNH nuclease domain-containing protein</fullName>
    </recommendedName>
</protein>
<evidence type="ECO:0000313" key="2">
    <source>
        <dbReference type="EMBL" id="OAG34064.1"/>
    </source>
</evidence>
<feature type="region of interest" description="Disordered" evidence="1">
    <location>
        <begin position="380"/>
        <end position="399"/>
    </location>
</feature>
<organism evidence="2 3">
    <name type="scientific">Fonsecaea monophora</name>
    <dbReference type="NCBI Taxonomy" id="254056"/>
    <lineage>
        <taxon>Eukaryota</taxon>
        <taxon>Fungi</taxon>
        <taxon>Dikarya</taxon>
        <taxon>Ascomycota</taxon>
        <taxon>Pezizomycotina</taxon>
        <taxon>Eurotiomycetes</taxon>
        <taxon>Chaetothyriomycetidae</taxon>
        <taxon>Chaetothyriales</taxon>
        <taxon>Herpotrichiellaceae</taxon>
        <taxon>Fonsecaea</taxon>
    </lineage>
</organism>
<evidence type="ECO:0008006" key="4">
    <source>
        <dbReference type="Google" id="ProtNLM"/>
    </source>
</evidence>
<proteinExistence type="predicted"/>
<gene>
    <name evidence="2" type="ORF">AYO21_11784</name>
</gene>
<dbReference type="RefSeq" id="XP_022506016.1">
    <property type="nucleotide sequence ID" value="XM_022661667.1"/>
</dbReference>
<reference evidence="2 3" key="1">
    <citation type="submission" date="2016-03" db="EMBL/GenBank/DDBJ databases">
        <title>Draft genome sequence of the Fonsecaea monophora CBS 269.37.</title>
        <authorList>
            <person name="Bombassaro A."/>
            <person name="Vinicius W.A."/>
            <person name="De Hoog S."/>
            <person name="Sun J."/>
            <person name="Souza E.M."/>
            <person name="Raittz R.T."/>
            <person name="Costa F."/>
            <person name="Leao A.C."/>
            <person name="Tadra-Sfeir M.Z."/>
            <person name="Baura V."/>
            <person name="Balsanelli E."/>
            <person name="Pedrosa F.O."/>
            <person name="Moreno L.F."/>
            <person name="Steffens M.B."/>
            <person name="Xi L."/>
            <person name="Bocca A.L."/>
            <person name="Felipe M.S."/>
            <person name="Teixeira M."/>
            <person name="Telles Filho F.Q."/>
            <person name="Azevedo C.M."/>
            <person name="Gomes R."/>
            <person name="Vicente V.A."/>
        </authorList>
    </citation>
    <scope>NUCLEOTIDE SEQUENCE [LARGE SCALE GENOMIC DNA]</scope>
    <source>
        <strain evidence="2 3">CBS 269.37</strain>
    </source>
</reference>
<dbReference type="EMBL" id="LVKK01000183">
    <property type="protein sequence ID" value="OAG34064.1"/>
    <property type="molecule type" value="Genomic_DNA"/>
</dbReference>
<dbReference type="GeneID" id="34606871"/>
<dbReference type="OrthoDB" id="4136782at2759"/>
<keyword evidence="3" id="KW-1185">Reference proteome</keyword>
<feature type="region of interest" description="Disordered" evidence="1">
    <location>
        <begin position="303"/>
        <end position="322"/>
    </location>
</feature>
<sequence length="437" mass="50393">MTNSESDRLVESPYPPPSLLPTSPPIHIKHPYHDHPMFTFPRLDEGGVHHATAWAACSVIDDNRWTGYLSLDKEGEHRILHAQKILRAPQYYYQTSPQKRGSNYAVIPTFSEWAFPTKGPPHWWNETVASNQSSAQDDDSLCRATQCEDDMEDTHLIPMAERRWFSKYMWTYSATEIRDKMQDPDNSVRLGGGLRAALDAKMFTVVPMKSRWVCYCMNADPDSELVRLHHGVELPRMRDLGFHTHFLYARFAYTVFEHFRAFLRSDSSKLLYLRIDQNATLQYYCDPEGCGERAEGTAVQVASPEPVGSPILGLRRRDPNNPNDAVLDDDEMWFHEYLELKRRRAAEKSSIENKKSDTGIKKSTIEDEEPEYEEIKIEDAENEYEEIKYEDEDEDEDGYEEINDEEIRDAQVYEETSSIIAGLSRTLGLKQAAELSC</sequence>
<name>A0A177EPZ5_9EURO</name>
<evidence type="ECO:0000256" key="1">
    <source>
        <dbReference type="SAM" id="MobiDB-lite"/>
    </source>
</evidence>
<comment type="caution">
    <text evidence="2">The sequence shown here is derived from an EMBL/GenBank/DDBJ whole genome shotgun (WGS) entry which is preliminary data.</text>
</comment>
<feature type="region of interest" description="Disordered" evidence="1">
    <location>
        <begin position="1"/>
        <end position="20"/>
    </location>
</feature>
<feature type="compositionally biased region" description="Basic and acidic residues" evidence="1">
    <location>
        <begin position="1"/>
        <end position="10"/>
    </location>
</feature>
<dbReference type="AlphaFoldDB" id="A0A177EPZ5"/>